<protein>
    <submittedName>
        <fullName evidence="2">AsmA family protein</fullName>
    </submittedName>
</protein>
<sequence>MLAGALVAALLLLVAVAFPVGWLKAAAERQLSAHFGTPVRIGAMERESRLSLRPVIRLADVHVAQAPWAGTGELAAIGALRVRLHLLPLLVGLLDTDLIAVRDARLDLVRAADGRRNWAQSEQDGGGGAGLTGVRIERAHIRYRDAVQNRWVAIDLDIDPQARLTAVGRGAVDGAPISVRIAGAPAAGGRWGFDAALDGAALSMRATGSMARMLRADDMAFRVTARADDLKRIDRVIEAGLFGTRAVTLAADVRHTPDTWTIGKLSGTIGRSDLTGRLTVRKQEGRTRLDGEVRFGQLDFDDLASEAGRASAAALERAQGLRLVPDTRVNIRRIDHTDGRIAIRADRVLAGRRPSAITAVSGVLTLDHRLLTADPLRIQLRRGAITGRAVVDQRQGQAEPLVTLALDMTGSSIAALADSGGGKVDARVDGRARISGVGSTIRAAVGRSSGTLALVARDGMLPEPIAALLGFDIGKGLFGDDEKGVALRCGVIRLAMRDGVGTIDPLLVDTGISQTQGRGTVRFPDEALDITLSGAPKDGAALRLPGTVRAGGTIRDPDIVIPKGTRSVRNILKAVGRALSGREAPPPEDADCAALVRAALR</sequence>
<accession>A0ABS6BLK3</accession>
<dbReference type="Pfam" id="PF05170">
    <property type="entry name" value="AsmA"/>
    <property type="match status" value="2"/>
</dbReference>
<proteinExistence type="predicted"/>
<name>A0ABS6BLK3_9SPHN</name>
<dbReference type="RefSeq" id="WP_216323709.1">
    <property type="nucleotide sequence ID" value="NZ_JAHKRT010000004.1"/>
</dbReference>
<dbReference type="EMBL" id="JAHKRT010000004">
    <property type="protein sequence ID" value="MBU3078100.1"/>
    <property type="molecule type" value="Genomic_DNA"/>
</dbReference>
<comment type="caution">
    <text evidence="2">The sequence shown here is derived from an EMBL/GenBank/DDBJ whole genome shotgun (WGS) entry which is preliminary data.</text>
</comment>
<organism evidence="2 3">
    <name type="scientific">Sphingomonas quercus</name>
    <dbReference type="NCBI Taxonomy" id="2842451"/>
    <lineage>
        <taxon>Bacteria</taxon>
        <taxon>Pseudomonadati</taxon>
        <taxon>Pseudomonadota</taxon>
        <taxon>Alphaproteobacteria</taxon>
        <taxon>Sphingomonadales</taxon>
        <taxon>Sphingomonadaceae</taxon>
        <taxon>Sphingomonas</taxon>
    </lineage>
</organism>
<dbReference type="PANTHER" id="PTHR30441">
    <property type="entry name" value="DUF748 DOMAIN-CONTAINING PROTEIN"/>
    <property type="match status" value="1"/>
</dbReference>
<feature type="domain" description="AsmA" evidence="1">
    <location>
        <begin position="6"/>
        <end position="121"/>
    </location>
</feature>
<feature type="domain" description="AsmA" evidence="1">
    <location>
        <begin position="265"/>
        <end position="478"/>
    </location>
</feature>
<dbReference type="PANTHER" id="PTHR30441:SF4">
    <property type="entry name" value="PROTEIN ASMA"/>
    <property type="match status" value="1"/>
</dbReference>
<dbReference type="InterPro" id="IPR007844">
    <property type="entry name" value="AsmA"/>
</dbReference>
<gene>
    <name evidence="2" type="ORF">KOF26_09500</name>
</gene>
<keyword evidence="3" id="KW-1185">Reference proteome</keyword>
<dbReference type="InterPro" id="IPR052894">
    <property type="entry name" value="AsmA-related"/>
</dbReference>
<reference evidence="2 3" key="1">
    <citation type="submission" date="2021-06" db="EMBL/GenBank/DDBJ databases">
        <title>Sphingomonas sp. XMGL2, whole genome shotgun sequencing project.</title>
        <authorList>
            <person name="Zhao G."/>
            <person name="Shen L."/>
        </authorList>
    </citation>
    <scope>NUCLEOTIDE SEQUENCE [LARGE SCALE GENOMIC DNA]</scope>
    <source>
        <strain evidence="2 3">XMGL2</strain>
    </source>
</reference>
<dbReference type="Proteomes" id="UP000776276">
    <property type="component" value="Unassembled WGS sequence"/>
</dbReference>
<evidence type="ECO:0000313" key="2">
    <source>
        <dbReference type="EMBL" id="MBU3078100.1"/>
    </source>
</evidence>
<evidence type="ECO:0000313" key="3">
    <source>
        <dbReference type="Proteomes" id="UP000776276"/>
    </source>
</evidence>
<evidence type="ECO:0000259" key="1">
    <source>
        <dbReference type="Pfam" id="PF05170"/>
    </source>
</evidence>